<name>A0A7I8KLT8_SPIIN</name>
<dbReference type="GO" id="GO:0043565">
    <property type="term" value="F:sequence-specific DNA binding"/>
    <property type="evidence" value="ECO:0007669"/>
    <property type="project" value="InterPro"/>
</dbReference>
<dbReference type="PANTHER" id="PTHR31429">
    <property type="entry name" value="WRKY TRANSCRIPTION FACTOR 36-RELATED"/>
    <property type="match status" value="1"/>
</dbReference>
<keyword evidence="10" id="KW-1185">Reference proteome</keyword>
<evidence type="ECO:0000256" key="1">
    <source>
        <dbReference type="ARBA" id="ARBA00004123"/>
    </source>
</evidence>
<feature type="coiled-coil region" evidence="6">
    <location>
        <begin position="78"/>
        <end position="105"/>
    </location>
</feature>
<comment type="subcellular location">
    <subcellularLocation>
        <location evidence="1">Nucleus</location>
    </subcellularLocation>
</comment>
<reference evidence="9" key="1">
    <citation type="submission" date="2020-02" db="EMBL/GenBank/DDBJ databases">
        <authorList>
            <person name="Scholz U."/>
            <person name="Mascher M."/>
            <person name="Fiebig A."/>
        </authorList>
    </citation>
    <scope>NUCLEOTIDE SEQUENCE</scope>
</reference>
<keyword evidence="3" id="KW-0238">DNA-binding</keyword>
<dbReference type="Proteomes" id="UP000663760">
    <property type="component" value="Chromosome 6"/>
</dbReference>
<evidence type="ECO:0000313" key="10">
    <source>
        <dbReference type="Proteomes" id="UP000663760"/>
    </source>
</evidence>
<keyword evidence="2" id="KW-0805">Transcription regulation</keyword>
<dbReference type="SUPFAM" id="SSF118290">
    <property type="entry name" value="WRKY DNA-binding domain"/>
    <property type="match status" value="1"/>
</dbReference>
<sequence>MAALLHQHREEDYGGGGGGGGGGRRGEIEEVDFFAASRRRCDSGGDREDPFSDSDVKIGLQLTTADRWREGEEEKVRMRRLRGELETASSENRRLKVVLEQVSRDYIALLSIQRQARHGRCVDAQGYTEIDQVTGGLGLSEQQEQIRLGEEKSHLLDDGFGSAHRRSRVSVKVRSDAPMVGDGCQWRKYGQKVAKGNPCPRAYYRCTMAAGCPVRKQGHHNHPLPAGAAAALALSGAGAAEESLSSAGEIQRQPFPLTPAAAEWGSETKSSTVDIVTEAITSNPRFTEALTAAITSILGTPQDTVATETPLPRQCFTPFATN</sequence>
<keyword evidence="6" id="KW-0175">Coiled coil</keyword>
<dbReference type="InterPro" id="IPR003657">
    <property type="entry name" value="WRKY_dom"/>
</dbReference>
<keyword evidence="4" id="KW-0804">Transcription</keyword>
<feature type="domain" description="WRKY" evidence="8">
    <location>
        <begin position="175"/>
        <end position="217"/>
    </location>
</feature>
<dbReference type="EMBL" id="LR746269">
    <property type="protein sequence ID" value="CAA7398611.1"/>
    <property type="molecule type" value="Genomic_DNA"/>
</dbReference>
<feature type="region of interest" description="Disordered" evidence="7">
    <location>
        <begin position="1"/>
        <end position="27"/>
    </location>
</feature>
<dbReference type="OrthoDB" id="2020995at2759"/>
<evidence type="ECO:0000256" key="4">
    <source>
        <dbReference type="ARBA" id="ARBA00023163"/>
    </source>
</evidence>
<gene>
    <name evidence="9" type="ORF">SI8410_06009276</name>
</gene>
<dbReference type="Gene3D" id="2.20.25.80">
    <property type="entry name" value="WRKY domain"/>
    <property type="match status" value="1"/>
</dbReference>
<proteinExistence type="predicted"/>
<evidence type="ECO:0000313" key="9">
    <source>
        <dbReference type="EMBL" id="CAA7398611.1"/>
    </source>
</evidence>
<dbReference type="InterPro" id="IPR044810">
    <property type="entry name" value="WRKY_plant"/>
</dbReference>
<dbReference type="PROSITE" id="PS50811">
    <property type="entry name" value="WRKY"/>
    <property type="match status" value="1"/>
</dbReference>
<evidence type="ECO:0000256" key="2">
    <source>
        <dbReference type="ARBA" id="ARBA00023015"/>
    </source>
</evidence>
<keyword evidence="5" id="KW-0539">Nucleus</keyword>
<evidence type="ECO:0000259" key="8">
    <source>
        <dbReference type="PROSITE" id="PS50811"/>
    </source>
</evidence>
<feature type="compositionally biased region" description="Gly residues" evidence="7">
    <location>
        <begin position="14"/>
        <end position="23"/>
    </location>
</feature>
<evidence type="ECO:0000256" key="5">
    <source>
        <dbReference type="ARBA" id="ARBA00023242"/>
    </source>
</evidence>
<evidence type="ECO:0000256" key="7">
    <source>
        <dbReference type="SAM" id="MobiDB-lite"/>
    </source>
</evidence>
<accession>A0A7I8KLT8</accession>
<dbReference type="AlphaFoldDB" id="A0A7I8KLT8"/>
<dbReference type="SMART" id="SM00774">
    <property type="entry name" value="WRKY"/>
    <property type="match status" value="1"/>
</dbReference>
<dbReference type="GO" id="GO:0005634">
    <property type="term" value="C:nucleus"/>
    <property type="evidence" value="ECO:0007669"/>
    <property type="project" value="UniProtKB-SubCell"/>
</dbReference>
<organism evidence="9 10">
    <name type="scientific">Spirodela intermedia</name>
    <name type="common">Intermediate duckweed</name>
    <dbReference type="NCBI Taxonomy" id="51605"/>
    <lineage>
        <taxon>Eukaryota</taxon>
        <taxon>Viridiplantae</taxon>
        <taxon>Streptophyta</taxon>
        <taxon>Embryophyta</taxon>
        <taxon>Tracheophyta</taxon>
        <taxon>Spermatophyta</taxon>
        <taxon>Magnoliopsida</taxon>
        <taxon>Liliopsida</taxon>
        <taxon>Araceae</taxon>
        <taxon>Lemnoideae</taxon>
        <taxon>Spirodela</taxon>
    </lineage>
</organism>
<dbReference type="PANTHER" id="PTHR31429:SF59">
    <property type="entry name" value="WRKY TRANSCRIPTION FACTOR 47-RELATED"/>
    <property type="match status" value="1"/>
</dbReference>
<dbReference type="GO" id="GO:0003700">
    <property type="term" value="F:DNA-binding transcription factor activity"/>
    <property type="evidence" value="ECO:0007669"/>
    <property type="project" value="InterPro"/>
</dbReference>
<evidence type="ECO:0000256" key="6">
    <source>
        <dbReference type="SAM" id="Coils"/>
    </source>
</evidence>
<protein>
    <recommendedName>
        <fullName evidence="8">WRKY domain-containing protein</fullName>
    </recommendedName>
</protein>
<evidence type="ECO:0000256" key="3">
    <source>
        <dbReference type="ARBA" id="ARBA00023125"/>
    </source>
</evidence>
<dbReference type="InterPro" id="IPR036576">
    <property type="entry name" value="WRKY_dom_sf"/>
</dbReference>
<dbReference type="Pfam" id="PF03106">
    <property type="entry name" value="WRKY"/>
    <property type="match status" value="1"/>
</dbReference>